<protein>
    <submittedName>
        <fullName evidence="4">Amino acid ABC transporter</fullName>
    </submittedName>
</protein>
<sequence length="318" mass="33734">MSRTPSISAVSTRTGWRRAAVGAGVLALLLAGCSAQDPDARPAASAQPGAQAQTQQRNEELRNRLPASIREAGTITAVNSGSFPPYEIIQTGAEPTGASADLMKAVGELWGVKVEHQTVDGLSSILTGLSADRYQLAFGPIGDFKSRQAQNDFIDYVQEFVVFAVQSGNPKQITGLDTTCGTKIAVQAGGSAEKVIKDQATKCDQQGKPLEVQSYKDQPQSILAVQSGRADAFFSSQAPLTYFVKEAGGKLELAGTGQANGFDKLYQGAVVKKDSELGPVLQDSLQVLYDNGTYETIMKKWSLEGNMIDKPGKNLAVS</sequence>
<dbReference type="CDD" id="cd01004">
    <property type="entry name" value="PBP2_MidA_like"/>
    <property type="match status" value="1"/>
</dbReference>
<name>A0A255GJ55_9ACTN</name>
<dbReference type="Gene3D" id="3.40.190.10">
    <property type="entry name" value="Periplasmic binding protein-like II"/>
    <property type="match status" value="2"/>
</dbReference>
<evidence type="ECO:0000313" key="4">
    <source>
        <dbReference type="EMBL" id="OYO14363.1"/>
    </source>
</evidence>
<dbReference type="RefSeq" id="WP_094405212.1">
    <property type="nucleotide sequence ID" value="NZ_NMVO01000012.1"/>
</dbReference>
<evidence type="ECO:0000313" key="5">
    <source>
        <dbReference type="Proteomes" id="UP000215896"/>
    </source>
</evidence>
<keyword evidence="5" id="KW-1185">Reference proteome</keyword>
<proteinExistence type="predicted"/>
<feature type="domain" description="Solute-binding protein family 3/N-terminal" evidence="3">
    <location>
        <begin position="74"/>
        <end position="305"/>
    </location>
</feature>
<dbReference type="SUPFAM" id="SSF53850">
    <property type="entry name" value="Periplasmic binding protein-like II"/>
    <property type="match status" value="1"/>
</dbReference>
<keyword evidence="1" id="KW-0732">Signal</keyword>
<dbReference type="Proteomes" id="UP000215896">
    <property type="component" value="Unassembled WGS sequence"/>
</dbReference>
<dbReference type="OrthoDB" id="9768183at2"/>
<reference evidence="4 5" key="1">
    <citation type="submission" date="2017-07" db="EMBL/GenBank/DDBJ databases">
        <title>Draft whole genome sequences of clinical Proprionibacteriaceae strains.</title>
        <authorList>
            <person name="Bernier A.-M."/>
            <person name="Bernard K."/>
            <person name="Domingo M.-C."/>
        </authorList>
    </citation>
    <scope>NUCLEOTIDE SEQUENCE [LARGE SCALE GENOMIC DNA]</scope>
    <source>
        <strain evidence="4 5">NML 030167</strain>
    </source>
</reference>
<evidence type="ECO:0000256" key="2">
    <source>
        <dbReference type="SAM" id="MobiDB-lite"/>
    </source>
</evidence>
<evidence type="ECO:0000256" key="1">
    <source>
        <dbReference type="ARBA" id="ARBA00022729"/>
    </source>
</evidence>
<dbReference type="SMART" id="SM00062">
    <property type="entry name" value="PBPb"/>
    <property type="match status" value="1"/>
</dbReference>
<feature type="compositionally biased region" description="Low complexity" evidence="2">
    <location>
        <begin position="43"/>
        <end position="56"/>
    </location>
</feature>
<evidence type="ECO:0000259" key="3">
    <source>
        <dbReference type="SMART" id="SM00062"/>
    </source>
</evidence>
<dbReference type="PANTHER" id="PTHR35936:SF19">
    <property type="entry name" value="AMINO-ACID-BINDING PROTEIN YXEM-RELATED"/>
    <property type="match status" value="1"/>
</dbReference>
<feature type="region of interest" description="Disordered" evidence="2">
    <location>
        <begin position="37"/>
        <end position="59"/>
    </location>
</feature>
<dbReference type="PROSITE" id="PS51257">
    <property type="entry name" value="PROKAR_LIPOPROTEIN"/>
    <property type="match status" value="1"/>
</dbReference>
<comment type="caution">
    <text evidence="4">The sequence shown here is derived from an EMBL/GenBank/DDBJ whole genome shotgun (WGS) entry which is preliminary data.</text>
</comment>
<accession>A0A255GJ55</accession>
<dbReference type="EMBL" id="NMVO01000012">
    <property type="protein sequence ID" value="OYO14363.1"/>
    <property type="molecule type" value="Genomic_DNA"/>
</dbReference>
<organism evidence="4 5">
    <name type="scientific">Enemella evansiae</name>
    <dbReference type="NCBI Taxonomy" id="2016499"/>
    <lineage>
        <taxon>Bacteria</taxon>
        <taxon>Bacillati</taxon>
        <taxon>Actinomycetota</taxon>
        <taxon>Actinomycetes</taxon>
        <taxon>Propionibacteriales</taxon>
        <taxon>Propionibacteriaceae</taxon>
        <taxon>Enemella</taxon>
    </lineage>
</organism>
<dbReference type="Pfam" id="PF00497">
    <property type="entry name" value="SBP_bac_3"/>
    <property type="match status" value="1"/>
</dbReference>
<dbReference type="PANTHER" id="PTHR35936">
    <property type="entry name" value="MEMBRANE-BOUND LYTIC MUREIN TRANSGLYCOSYLASE F"/>
    <property type="match status" value="1"/>
</dbReference>
<dbReference type="AlphaFoldDB" id="A0A255GJ55"/>
<gene>
    <name evidence="4" type="ORF">CGZ94_07030</name>
</gene>
<dbReference type="InterPro" id="IPR001638">
    <property type="entry name" value="Solute-binding_3/MltF_N"/>
</dbReference>